<evidence type="ECO:0000313" key="3">
    <source>
        <dbReference type="Proteomes" id="UP000059680"/>
    </source>
</evidence>
<reference evidence="2 3" key="2">
    <citation type="journal article" date="2013" name="Plant Cell Physiol.">
        <title>Rice Annotation Project Database (RAP-DB): an integrative and interactive database for rice genomics.</title>
        <authorList>
            <person name="Sakai H."/>
            <person name="Lee S.S."/>
            <person name="Tanaka T."/>
            <person name="Numa H."/>
            <person name="Kim J."/>
            <person name="Kawahara Y."/>
            <person name="Wakimoto H."/>
            <person name="Yang C.C."/>
            <person name="Iwamoto M."/>
            <person name="Abe T."/>
            <person name="Yamada Y."/>
            <person name="Muto A."/>
            <person name="Inokuchi H."/>
            <person name="Ikemura T."/>
            <person name="Matsumoto T."/>
            <person name="Sasaki T."/>
            <person name="Itoh T."/>
        </authorList>
    </citation>
    <scope>NUCLEOTIDE SEQUENCE [LARGE SCALE GENOMIC DNA]</scope>
    <source>
        <strain evidence="3">cv. Nipponbare</strain>
    </source>
</reference>
<protein>
    <submittedName>
        <fullName evidence="2">Os05g0209766 protein</fullName>
    </submittedName>
</protein>
<sequence>MAGMQQGGRCAEVEERQHGSDGGDNRVAHKSATKGLRWSVLRWGVAVAATGSGRVLARRGDGGGERRWRQRGAAACLRGAAAIAAVAVAETSLASPRPPPWSSSPGT</sequence>
<reference evidence="3" key="1">
    <citation type="journal article" date="2005" name="Nature">
        <title>The map-based sequence of the rice genome.</title>
        <authorList>
            <consortium name="International rice genome sequencing project (IRGSP)"/>
            <person name="Matsumoto T."/>
            <person name="Wu J."/>
            <person name="Kanamori H."/>
            <person name="Katayose Y."/>
            <person name="Fujisawa M."/>
            <person name="Namiki N."/>
            <person name="Mizuno H."/>
            <person name="Yamamoto K."/>
            <person name="Antonio B.A."/>
            <person name="Baba T."/>
            <person name="Sakata K."/>
            <person name="Nagamura Y."/>
            <person name="Aoki H."/>
            <person name="Arikawa K."/>
            <person name="Arita K."/>
            <person name="Bito T."/>
            <person name="Chiden Y."/>
            <person name="Fujitsuka N."/>
            <person name="Fukunaka R."/>
            <person name="Hamada M."/>
            <person name="Harada C."/>
            <person name="Hayashi A."/>
            <person name="Hijishita S."/>
            <person name="Honda M."/>
            <person name="Hosokawa S."/>
            <person name="Ichikawa Y."/>
            <person name="Idonuma A."/>
            <person name="Iijima M."/>
            <person name="Ikeda M."/>
            <person name="Ikeno M."/>
            <person name="Ito K."/>
            <person name="Ito S."/>
            <person name="Ito T."/>
            <person name="Ito Y."/>
            <person name="Ito Y."/>
            <person name="Iwabuchi A."/>
            <person name="Kamiya K."/>
            <person name="Karasawa W."/>
            <person name="Kurita K."/>
            <person name="Katagiri S."/>
            <person name="Kikuta A."/>
            <person name="Kobayashi H."/>
            <person name="Kobayashi N."/>
            <person name="Machita K."/>
            <person name="Maehara T."/>
            <person name="Masukawa M."/>
            <person name="Mizubayashi T."/>
            <person name="Mukai Y."/>
            <person name="Nagasaki H."/>
            <person name="Nagata Y."/>
            <person name="Naito S."/>
            <person name="Nakashima M."/>
            <person name="Nakama Y."/>
            <person name="Nakamichi Y."/>
            <person name="Nakamura M."/>
            <person name="Meguro A."/>
            <person name="Negishi M."/>
            <person name="Ohta I."/>
            <person name="Ohta T."/>
            <person name="Okamoto M."/>
            <person name="Ono N."/>
            <person name="Saji S."/>
            <person name="Sakaguchi M."/>
            <person name="Sakai K."/>
            <person name="Shibata M."/>
            <person name="Shimokawa T."/>
            <person name="Song J."/>
            <person name="Takazaki Y."/>
            <person name="Terasawa K."/>
            <person name="Tsugane M."/>
            <person name="Tsuji K."/>
            <person name="Ueda S."/>
            <person name="Waki K."/>
            <person name="Yamagata H."/>
            <person name="Yamamoto M."/>
            <person name="Yamamoto S."/>
            <person name="Yamane H."/>
            <person name="Yoshiki S."/>
            <person name="Yoshihara R."/>
            <person name="Yukawa K."/>
            <person name="Zhong H."/>
            <person name="Yano M."/>
            <person name="Yuan Q."/>
            <person name="Ouyang S."/>
            <person name="Liu J."/>
            <person name="Jones K.M."/>
            <person name="Gansberger K."/>
            <person name="Moffat K."/>
            <person name="Hill J."/>
            <person name="Bera J."/>
            <person name="Fadrosh D."/>
            <person name="Jin S."/>
            <person name="Johri S."/>
            <person name="Kim M."/>
            <person name="Overton L."/>
            <person name="Reardon M."/>
            <person name="Tsitrin T."/>
            <person name="Vuong H."/>
            <person name="Weaver B."/>
            <person name="Ciecko A."/>
            <person name="Tallon L."/>
            <person name="Jackson J."/>
            <person name="Pai G."/>
            <person name="Aken S.V."/>
            <person name="Utterback T."/>
            <person name="Reidmuller S."/>
            <person name="Feldblyum T."/>
            <person name="Hsiao J."/>
            <person name="Zismann V."/>
            <person name="Iobst S."/>
            <person name="de Vazeille A.R."/>
            <person name="Buell C.R."/>
            <person name="Ying K."/>
            <person name="Li Y."/>
            <person name="Lu T."/>
            <person name="Huang Y."/>
            <person name="Zhao Q."/>
            <person name="Feng Q."/>
            <person name="Zhang L."/>
            <person name="Zhu J."/>
            <person name="Weng Q."/>
            <person name="Mu J."/>
            <person name="Lu Y."/>
            <person name="Fan D."/>
            <person name="Liu Y."/>
            <person name="Guan J."/>
            <person name="Zhang Y."/>
            <person name="Yu S."/>
            <person name="Liu X."/>
            <person name="Zhang Y."/>
            <person name="Hong G."/>
            <person name="Han B."/>
            <person name="Choisne N."/>
            <person name="Demange N."/>
            <person name="Orjeda G."/>
            <person name="Samain S."/>
            <person name="Cattolico L."/>
            <person name="Pelletier E."/>
            <person name="Couloux A."/>
            <person name="Segurens B."/>
            <person name="Wincker P."/>
            <person name="D'Hont A."/>
            <person name="Scarpelli C."/>
            <person name="Weissenbach J."/>
            <person name="Salanoubat M."/>
            <person name="Quetier F."/>
            <person name="Yu Y."/>
            <person name="Kim H.R."/>
            <person name="Rambo T."/>
            <person name="Currie J."/>
            <person name="Collura K."/>
            <person name="Luo M."/>
            <person name="Yang T."/>
            <person name="Ammiraju J.S.S."/>
            <person name="Engler F."/>
            <person name="Soderlund C."/>
            <person name="Wing R.A."/>
            <person name="Palmer L.E."/>
            <person name="de la Bastide M."/>
            <person name="Spiegel L."/>
            <person name="Nascimento L."/>
            <person name="Zutavern T."/>
            <person name="O'Shaughnessy A."/>
            <person name="Dike S."/>
            <person name="Dedhia N."/>
            <person name="Preston R."/>
            <person name="Balija V."/>
            <person name="McCombie W.R."/>
            <person name="Chow T."/>
            <person name="Chen H."/>
            <person name="Chung M."/>
            <person name="Chen C."/>
            <person name="Shaw J."/>
            <person name="Wu H."/>
            <person name="Hsiao K."/>
            <person name="Chao Y."/>
            <person name="Chu M."/>
            <person name="Cheng C."/>
            <person name="Hour A."/>
            <person name="Lee P."/>
            <person name="Lin S."/>
            <person name="Lin Y."/>
            <person name="Liou J."/>
            <person name="Liu S."/>
            <person name="Hsing Y."/>
            <person name="Raghuvanshi S."/>
            <person name="Mohanty A."/>
            <person name="Bharti A.K."/>
            <person name="Gaur A."/>
            <person name="Gupta V."/>
            <person name="Kumar D."/>
            <person name="Ravi V."/>
            <person name="Vij S."/>
            <person name="Kapur A."/>
            <person name="Khurana P."/>
            <person name="Khurana P."/>
            <person name="Khurana J.P."/>
            <person name="Tyagi A.K."/>
            <person name="Gaikwad K."/>
            <person name="Singh A."/>
            <person name="Dalal V."/>
            <person name="Srivastava S."/>
            <person name="Dixit A."/>
            <person name="Pal A.K."/>
            <person name="Ghazi I.A."/>
            <person name="Yadav M."/>
            <person name="Pandit A."/>
            <person name="Bhargava A."/>
            <person name="Sureshbabu K."/>
            <person name="Batra K."/>
            <person name="Sharma T.R."/>
            <person name="Mohapatra T."/>
            <person name="Singh N.K."/>
            <person name="Messing J."/>
            <person name="Nelson A.B."/>
            <person name="Fuks G."/>
            <person name="Kavchok S."/>
            <person name="Keizer G."/>
            <person name="Linton E."/>
            <person name="Llaca V."/>
            <person name="Song R."/>
            <person name="Tanyolac B."/>
            <person name="Young S."/>
            <person name="Ho-Il K."/>
            <person name="Hahn J.H."/>
            <person name="Sangsakoo G."/>
            <person name="Vanavichit A."/>
            <person name="de Mattos Luiz.A.T."/>
            <person name="Zimmer P.D."/>
            <person name="Malone G."/>
            <person name="Dellagostin O."/>
            <person name="de Oliveira A.C."/>
            <person name="Bevan M."/>
            <person name="Bancroft I."/>
            <person name="Minx P."/>
            <person name="Cordum H."/>
            <person name="Wilson R."/>
            <person name="Cheng Z."/>
            <person name="Jin W."/>
            <person name="Jiang J."/>
            <person name="Leong S.A."/>
            <person name="Iwama H."/>
            <person name="Gojobori T."/>
            <person name="Itoh T."/>
            <person name="Niimura Y."/>
            <person name="Fujii Y."/>
            <person name="Habara T."/>
            <person name="Sakai H."/>
            <person name="Sato Y."/>
            <person name="Wilson G."/>
            <person name="Kumar K."/>
            <person name="McCouch S."/>
            <person name="Juretic N."/>
            <person name="Hoen D."/>
            <person name="Wright S."/>
            <person name="Bruskiewich R."/>
            <person name="Bureau T."/>
            <person name="Miyao A."/>
            <person name="Hirochika H."/>
            <person name="Nishikawa T."/>
            <person name="Kadowaki K."/>
            <person name="Sugiura M."/>
            <person name="Burr B."/>
            <person name="Sasaki T."/>
        </authorList>
    </citation>
    <scope>NUCLEOTIDE SEQUENCE [LARGE SCALE GENOMIC DNA]</scope>
    <source>
        <strain evidence="3">cv. Nipponbare</strain>
    </source>
</reference>
<evidence type="ECO:0000313" key="2">
    <source>
        <dbReference type="EMBL" id="BAS92785.1"/>
    </source>
</evidence>
<dbReference type="InParanoid" id="A0A0N7KKB9"/>
<dbReference type="EMBL" id="AP014961">
    <property type="protein sequence ID" value="BAS92785.1"/>
    <property type="molecule type" value="Genomic_DNA"/>
</dbReference>
<dbReference type="PaxDb" id="39947-A0A0N7KKB9"/>
<accession>A0A0N7KKB9</accession>
<proteinExistence type="predicted"/>
<feature type="compositionally biased region" description="Basic and acidic residues" evidence="1">
    <location>
        <begin position="11"/>
        <end position="27"/>
    </location>
</feature>
<evidence type="ECO:0000256" key="1">
    <source>
        <dbReference type="SAM" id="MobiDB-lite"/>
    </source>
</evidence>
<dbReference type="AlphaFoldDB" id="A0A0N7KKB9"/>
<gene>
    <name evidence="2" type="ordered locus">Os05g0209766</name>
    <name evidence="2" type="ORF">OSNPB_050209766</name>
</gene>
<reference evidence="2 3" key="3">
    <citation type="journal article" date="2013" name="Rice">
        <title>Improvement of the Oryza sativa Nipponbare reference genome using next generation sequence and optical map data.</title>
        <authorList>
            <person name="Kawahara Y."/>
            <person name="de la Bastide M."/>
            <person name="Hamilton J.P."/>
            <person name="Kanamori H."/>
            <person name="McCombie W.R."/>
            <person name="Ouyang S."/>
            <person name="Schwartz D.C."/>
            <person name="Tanaka T."/>
            <person name="Wu J."/>
            <person name="Zhou S."/>
            <person name="Childs K.L."/>
            <person name="Davidson R.M."/>
            <person name="Lin H."/>
            <person name="Quesada-Ocampo L."/>
            <person name="Vaillancourt B."/>
            <person name="Sakai H."/>
            <person name="Lee S.S."/>
            <person name="Kim J."/>
            <person name="Numa H."/>
            <person name="Itoh T."/>
            <person name="Buell C.R."/>
            <person name="Matsumoto T."/>
        </authorList>
    </citation>
    <scope>NUCLEOTIDE SEQUENCE [LARGE SCALE GENOMIC DNA]</scope>
    <source>
        <strain evidence="3">cv. Nipponbare</strain>
    </source>
</reference>
<feature type="region of interest" description="Disordered" evidence="1">
    <location>
        <begin position="1"/>
        <end position="31"/>
    </location>
</feature>
<name>A0A0N7KKB9_ORYSJ</name>
<keyword evidence="3" id="KW-1185">Reference proteome</keyword>
<dbReference type="Proteomes" id="UP000059680">
    <property type="component" value="Chromosome 5"/>
</dbReference>
<organism evidence="2 3">
    <name type="scientific">Oryza sativa subsp. japonica</name>
    <name type="common">Rice</name>
    <dbReference type="NCBI Taxonomy" id="39947"/>
    <lineage>
        <taxon>Eukaryota</taxon>
        <taxon>Viridiplantae</taxon>
        <taxon>Streptophyta</taxon>
        <taxon>Embryophyta</taxon>
        <taxon>Tracheophyta</taxon>
        <taxon>Spermatophyta</taxon>
        <taxon>Magnoliopsida</taxon>
        <taxon>Liliopsida</taxon>
        <taxon>Poales</taxon>
        <taxon>Poaceae</taxon>
        <taxon>BOP clade</taxon>
        <taxon>Oryzoideae</taxon>
        <taxon>Oryzeae</taxon>
        <taxon>Oryzinae</taxon>
        <taxon>Oryza</taxon>
        <taxon>Oryza sativa</taxon>
    </lineage>
</organism>